<evidence type="ECO:0000313" key="2">
    <source>
        <dbReference type="EMBL" id="KAA8894395.1"/>
    </source>
</evidence>
<feature type="compositionally biased region" description="Polar residues" evidence="1">
    <location>
        <begin position="31"/>
        <end position="65"/>
    </location>
</feature>
<comment type="caution">
    <text evidence="2">The sequence shown here is derived from an EMBL/GenBank/DDBJ whole genome shotgun (WGS) entry which is preliminary data.</text>
</comment>
<reference evidence="2 3" key="1">
    <citation type="submission" date="2019-09" db="EMBL/GenBank/DDBJ databases">
        <title>Draft genome of the ectomycorrhizal ascomycete Sphaerosporella brunnea.</title>
        <authorList>
            <consortium name="DOE Joint Genome Institute"/>
            <person name="Benucci G.M."/>
            <person name="Marozzi G."/>
            <person name="Antonielli L."/>
            <person name="Sanchez S."/>
            <person name="Marco P."/>
            <person name="Wang X."/>
            <person name="Falini L.B."/>
            <person name="Barry K."/>
            <person name="Haridas S."/>
            <person name="Lipzen A."/>
            <person name="Labutti K."/>
            <person name="Grigoriev I.V."/>
            <person name="Murat C."/>
            <person name="Martin F."/>
            <person name="Albertini E."/>
            <person name="Donnini D."/>
            <person name="Bonito G."/>
        </authorList>
    </citation>
    <scope>NUCLEOTIDE SEQUENCE [LARGE SCALE GENOMIC DNA]</scope>
    <source>
        <strain evidence="2 3">Sb_GMNB300</strain>
    </source>
</reference>
<keyword evidence="3" id="KW-1185">Reference proteome</keyword>
<organism evidence="2 3">
    <name type="scientific">Sphaerosporella brunnea</name>
    <dbReference type="NCBI Taxonomy" id="1250544"/>
    <lineage>
        <taxon>Eukaryota</taxon>
        <taxon>Fungi</taxon>
        <taxon>Dikarya</taxon>
        <taxon>Ascomycota</taxon>
        <taxon>Pezizomycotina</taxon>
        <taxon>Pezizomycetes</taxon>
        <taxon>Pezizales</taxon>
        <taxon>Pyronemataceae</taxon>
        <taxon>Sphaerosporella</taxon>
    </lineage>
</organism>
<dbReference type="EMBL" id="VXIS01000342">
    <property type="protein sequence ID" value="KAA8894395.1"/>
    <property type="molecule type" value="Genomic_DNA"/>
</dbReference>
<protein>
    <submittedName>
        <fullName evidence="2">Uncharacterized protein</fullName>
    </submittedName>
</protein>
<feature type="compositionally biased region" description="Basic and acidic residues" evidence="1">
    <location>
        <begin position="66"/>
        <end position="84"/>
    </location>
</feature>
<dbReference type="InParanoid" id="A0A5J5EFD6"/>
<feature type="compositionally biased region" description="Basic and acidic residues" evidence="1">
    <location>
        <begin position="1"/>
        <end position="18"/>
    </location>
</feature>
<gene>
    <name evidence="2" type="ORF">FN846DRAFT_922983</name>
</gene>
<accession>A0A5J5EFD6</accession>
<sequence length="84" mass="9825">MPRTEDIPLHSGHSDKVATKRQRRGKDCVPTTPSHRITRSQGAHKSQKVLQNEAFNREQQNAKQSQLDRRATRQKRKEWESLHT</sequence>
<dbReference type="Proteomes" id="UP000326924">
    <property type="component" value="Unassembled WGS sequence"/>
</dbReference>
<name>A0A5J5EFD6_9PEZI</name>
<dbReference type="AlphaFoldDB" id="A0A5J5EFD6"/>
<evidence type="ECO:0000313" key="3">
    <source>
        <dbReference type="Proteomes" id="UP000326924"/>
    </source>
</evidence>
<proteinExistence type="predicted"/>
<feature type="region of interest" description="Disordered" evidence="1">
    <location>
        <begin position="1"/>
        <end position="84"/>
    </location>
</feature>
<evidence type="ECO:0000256" key="1">
    <source>
        <dbReference type="SAM" id="MobiDB-lite"/>
    </source>
</evidence>